<comment type="caution">
    <text evidence="2">The sequence shown here is derived from an EMBL/GenBank/DDBJ whole genome shotgun (WGS) entry which is preliminary data.</text>
</comment>
<evidence type="ECO:0000313" key="2">
    <source>
        <dbReference type="EMBL" id="OJD40541.1"/>
    </source>
</evidence>
<dbReference type="OrthoDB" id="3650389at2759"/>
<evidence type="ECO:0000313" key="3">
    <source>
        <dbReference type="Proteomes" id="UP000183809"/>
    </source>
</evidence>
<feature type="compositionally biased region" description="Polar residues" evidence="1">
    <location>
        <begin position="45"/>
        <end position="55"/>
    </location>
</feature>
<evidence type="ECO:0000256" key="1">
    <source>
        <dbReference type="SAM" id="MobiDB-lite"/>
    </source>
</evidence>
<gene>
    <name evidence="2" type="ORF">BKCO1_1000356</name>
</gene>
<organism evidence="2 3">
    <name type="scientific">Diplodia corticola</name>
    <dbReference type="NCBI Taxonomy" id="236234"/>
    <lineage>
        <taxon>Eukaryota</taxon>
        <taxon>Fungi</taxon>
        <taxon>Dikarya</taxon>
        <taxon>Ascomycota</taxon>
        <taxon>Pezizomycotina</taxon>
        <taxon>Dothideomycetes</taxon>
        <taxon>Dothideomycetes incertae sedis</taxon>
        <taxon>Botryosphaeriales</taxon>
        <taxon>Botryosphaeriaceae</taxon>
        <taxon>Diplodia</taxon>
    </lineage>
</organism>
<feature type="region of interest" description="Disordered" evidence="1">
    <location>
        <begin position="323"/>
        <end position="342"/>
    </location>
</feature>
<feature type="compositionally biased region" description="Polar residues" evidence="1">
    <location>
        <begin position="1"/>
        <end position="11"/>
    </location>
</feature>
<keyword evidence="2" id="KW-0131">Cell cycle</keyword>
<keyword evidence="2" id="KW-0132">Cell division</keyword>
<dbReference type="EMBL" id="MNUE01000001">
    <property type="protein sequence ID" value="OJD40541.1"/>
    <property type="molecule type" value="Genomic_DNA"/>
</dbReference>
<protein>
    <submittedName>
        <fullName evidence="2">Cell division protein</fullName>
    </submittedName>
</protein>
<sequence>MAGPTVQQSPARPTESASSTNSSASKPAAKTASTSKAKPAKQSDKSATSKITRALNSAPKDPTGAKPPANKSTETQRKHDAAKSLLSKNEASPAVTSDVAAAKVPRSRVKNQNGKKDTTRPTLSDGKVEREIWRPSDGNGDPSPELVEKHRARKAGHPTWKLYTGRNIPKRPTDTNPPSFVYLDDKAAWDILHSNHWTPHDKHRFWTFDFTAQGRVTVTRPNRGRPAYEEDDKTFASIPARKGKRYWFHGCHPAPMDDGSSAESPVLAKDTAVDEASTAAVPAKQTAVHTQDADKEEAPENTPIEGQPPVASQPLVFEQTSVVEHPSEVEQSTAPKQRLIPGQTSMLEQAPDSIPESRDHLQTSDQEQRLTTEEEQVISIEGPLAKTAPLFELTTTNSEHGSGSGSGSGVEPTDLVPLQSVPQDIVLPTTPLPNAKFVSLNCPTPSSDHQAVVGQPQQQLQQAVRTASPAPESNETVSRSPAPSPQAVKRLSSPDNSMSPAPKRQRKGITPYDIPPEVQMRDLELLQLRQQLRDCTNREVQHDNEMAAMRQKAGFYHRAVMDSSAKLETSEKKEDAFRRLAIQLYARAVDQQEMLAELHKELLKIREDSANLTAAAERLATDARRELDPVSAMHGDLDAILDESERVMQDAGLQEEFETFVQQAMVIDD</sequence>
<reference evidence="2 3" key="1">
    <citation type="submission" date="2016-10" db="EMBL/GenBank/DDBJ databases">
        <title>Proteomics and genomics reveal pathogen-plant mechanisms compatible with a hemibiotrophic lifestyle of Diplodia corticola.</title>
        <authorList>
            <person name="Fernandes I."/>
            <person name="De Jonge R."/>
            <person name="Van De Peer Y."/>
            <person name="Devreese B."/>
            <person name="Alves A."/>
            <person name="Esteves A.C."/>
        </authorList>
    </citation>
    <scope>NUCLEOTIDE SEQUENCE [LARGE SCALE GENOMIC DNA]</scope>
    <source>
        <strain evidence="2 3">CBS 112549</strain>
    </source>
</reference>
<keyword evidence="3" id="KW-1185">Reference proteome</keyword>
<dbReference type="Proteomes" id="UP000183809">
    <property type="component" value="Unassembled WGS sequence"/>
</dbReference>
<name>A0A1J9SLQ0_9PEZI</name>
<feature type="region of interest" description="Disordered" evidence="1">
    <location>
        <begin position="1"/>
        <end position="172"/>
    </location>
</feature>
<dbReference type="RefSeq" id="XP_020135384.1">
    <property type="nucleotide sequence ID" value="XM_020269744.1"/>
</dbReference>
<proteinExistence type="predicted"/>
<feature type="region of interest" description="Disordered" evidence="1">
    <location>
        <begin position="276"/>
        <end position="312"/>
    </location>
</feature>
<feature type="compositionally biased region" description="Low complexity" evidence="1">
    <location>
        <begin position="16"/>
        <end position="37"/>
    </location>
</feature>
<feature type="region of interest" description="Disordered" evidence="1">
    <location>
        <begin position="349"/>
        <end position="415"/>
    </location>
</feature>
<dbReference type="GO" id="GO:0051301">
    <property type="term" value="P:cell division"/>
    <property type="evidence" value="ECO:0007669"/>
    <property type="project" value="UniProtKB-KW"/>
</dbReference>
<accession>A0A1J9SLQ0</accession>
<feature type="compositionally biased region" description="Low complexity" evidence="1">
    <location>
        <begin position="450"/>
        <end position="467"/>
    </location>
</feature>
<dbReference type="AlphaFoldDB" id="A0A1J9SLQ0"/>
<feature type="compositionally biased region" description="Polar residues" evidence="1">
    <location>
        <begin position="471"/>
        <end position="481"/>
    </location>
</feature>
<dbReference type="GeneID" id="31010003"/>
<feature type="compositionally biased region" description="Basic and acidic residues" evidence="1">
    <location>
        <begin position="355"/>
        <end position="372"/>
    </location>
</feature>
<feature type="region of interest" description="Disordered" evidence="1">
    <location>
        <begin position="438"/>
        <end position="514"/>
    </location>
</feature>